<feature type="compositionally biased region" description="Basic and acidic residues" evidence="2">
    <location>
        <begin position="80"/>
        <end position="96"/>
    </location>
</feature>
<dbReference type="PANTHER" id="PTHR24114">
    <property type="entry name" value="LEUCINE RICH REPEAT FAMILY PROTEIN"/>
    <property type="match status" value="1"/>
</dbReference>
<dbReference type="EMBL" id="CCKQ01010992">
    <property type="protein sequence ID" value="CDW82527.1"/>
    <property type="molecule type" value="Genomic_DNA"/>
</dbReference>
<dbReference type="InterPro" id="IPR052394">
    <property type="entry name" value="LRR-containing"/>
</dbReference>
<feature type="coiled-coil region" evidence="1">
    <location>
        <begin position="1107"/>
        <end position="1134"/>
    </location>
</feature>
<dbReference type="InParanoid" id="A0A078AMB3"/>
<feature type="compositionally biased region" description="Basic and acidic residues" evidence="2">
    <location>
        <begin position="46"/>
        <end position="59"/>
    </location>
</feature>
<dbReference type="Gene3D" id="3.80.10.10">
    <property type="entry name" value="Ribonuclease Inhibitor"/>
    <property type="match status" value="2"/>
</dbReference>
<protein>
    <recommendedName>
        <fullName evidence="5">Leucine Rich Repeat family protein</fullName>
    </recommendedName>
</protein>
<proteinExistence type="predicted"/>
<feature type="region of interest" description="Disordered" evidence="2">
    <location>
        <begin position="26"/>
        <end position="140"/>
    </location>
</feature>
<feature type="region of interest" description="Disordered" evidence="2">
    <location>
        <begin position="250"/>
        <end position="274"/>
    </location>
</feature>
<dbReference type="Pfam" id="PF13516">
    <property type="entry name" value="LRR_6"/>
    <property type="match status" value="4"/>
</dbReference>
<evidence type="ECO:0000313" key="4">
    <source>
        <dbReference type="Proteomes" id="UP000039865"/>
    </source>
</evidence>
<name>A0A078AMB3_STYLE</name>
<evidence type="ECO:0008006" key="5">
    <source>
        <dbReference type="Google" id="ProtNLM"/>
    </source>
</evidence>
<accession>A0A078AMB3</accession>
<dbReference type="SUPFAM" id="SSF52047">
    <property type="entry name" value="RNI-like"/>
    <property type="match status" value="1"/>
</dbReference>
<dbReference type="SMART" id="SM00368">
    <property type="entry name" value="LRR_RI"/>
    <property type="match status" value="10"/>
</dbReference>
<feature type="compositionally biased region" description="Low complexity" evidence="2">
    <location>
        <begin position="250"/>
        <end position="269"/>
    </location>
</feature>
<keyword evidence="1" id="KW-0175">Coiled coil</keyword>
<feature type="region of interest" description="Disordered" evidence="2">
    <location>
        <begin position="369"/>
        <end position="388"/>
    </location>
</feature>
<dbReference type="AlphaFoldDB" id="A0A078AMB3"/>
<feature type="compositionally biased region" description="Basic residues" evidence="2">
    <location>
        <begin position="114"/>
        <end position="133"/>
    </location>
</feature>
<gene>
    <name evidence="3" type="primary">Contig8035.g8565</name>
    <name evidence="3" type="ORF">STYLEM_11560</name>
</gene>
<dbReference type="Proteomes" id="UP000039865">
    <property type="component" value="Unassembled WGS sequence"/>
</dbReference>
<reference evidence="3 4" key="1">
    <citation type="submission" date="2014-06" db="EMBL/GenBank/DDBJ databases">
        <authorList>
            <person name="Swart Estienne"/>
        </authorList>
    </citation>
    <scope>NUCLEOTIDE SEQUENCE [LARGE SCALE GENOMIC DNA]</scope>
    <source>
        <strain evidence="3 4">130c</strain>
    </source>
</reference>
<sequence length="1227" mass="140276">MQSIKNKSINANFIKLDQMLTKELPQLKAKVGEQPRHKSSLSQGRSDGRISARIRHDSDNSQTISAQTSIRYPSPFQSPDKQRLKLEPPQSKRESRAILIKTVRKSSSNQQLNSKKKNQKQVKGKKGSPRRQSPRQLSAAEMFPQYYPQKRYDPITGILLKPKRRSFKSNKGELKIQDLEDRASIIQNLKKTELSSESKKHQPIVSLNAKFLHQLMTKTGAVQPAASSVLVQSSANPANHLYKTIPYSSQHYRTSQQQHQQQIPSTHSQSDFHASEKFKTQSMINNFQAMQDKLKISLNGFKDRLNLSNNSRELLKNNKNLTNSMHNLAVRSSKNENSVKFAFSPQGRKLATDNSQNSLQITDLKDSKNMMSTQQDSRSIAQSSKMQQRPMSANVGIKKASSQPRLQSALQRVQSGALNHNNKQQIDSISNKDIRNAMQRPMTASLNNQHKQKIGQMVKQETRTRSIQGGFGSHTQNDNISMFDENGMNNSFNAPTQSVIVSLLQLPTAQRLKLQQYARKSVNQFNIATKGDETQYICTFSPQEIRMIFDARNLDLGLPYKDYQFEKFKENVEKFCINRRVDLSDMGLGVNFSNVMAHFLRQGKEFSHLDLSRNKLRDDGVKILSKYLVANRSIIHLDLSQNEITHKGSQELFLQLASNVSIISLDVGSYDGQGRNRIGSKGLIKLQQLLIMPNTMLSHIFLAGNYIGNQGLQLLASGLKTNDRVMALDLSNNEITGCQGADGLYEILTNESNQILELIISKNPLGNNGVEKFSGALRHDKCKLSCLIMTQCDFNQLGARLLYLAVRICHSLQTFVIDKNKLNGPSVSVIQQMLWINTSIRSLSMAYCLLRDDGLTAICDGLERNQSIQTLILNNNQITDASIKNLSKRIKSSKLYLKVLDLSYNYITNKSGVGLMESLARNDSIQTLIINNNSLADESAQELIQTLKKNKNIRKLSLNHNGINLRFIEEIAELVNKNELLAVERVLPDFQSEIQLMYNDLREFDQTTKDLMNVFINKAATINRVKTKEQEYEIEKKTNEKKYQHLQLEYQGLQQKFRNIENMNEEFDRRERDKERYFENKERELKVFINNTIKDSKNIEEDIDYYKNELHVKRENYTLRKGDLENELAEILKRQEMERRSYFTLQGALDSLKKDQETAKNLNTVTSKKSDANLEQQLIRRQSLVRQNVNQNALSTEQSEDKRSLSANKLDQPKKLKVKSKKKQNKK</sequence>
<dbReference type="InterPro" id="IPR001611">
    <property type="entry name" value="Leu-rich_rpt"/>
</dbReference>
<feature type="compositionally biased region" description="Polar residues" evidence="2">
    <location>
        <begin position="60"/>
        <end position="79"/>
    </location>
</feature>
<dbReference type="OrthoDB" id="292937at2759"/>
<evidence type="ECO:0000313" key="3">
    <source>
        <dbReference type="EMBL" id="CDW82527.1"/>
    </source>
</evidence>
<feature type="region of interest" description="Disordered" evidence="2">
    <location>
        <begin position="1192"/>
        <end position="1227"/>
    </location>
</feature>
<feature type="coiled-coil region" evidence="1">
    <location>
        <begin position="1029"/>
        <end position="1080"/>
    </location>
</feature>
<dbReference type="PANTHER" id="PTHR24114:SF2">
    <property type="entry name" value="F-BOX DOMAIN-CONTAINING PROTEIN-RELATED"/>
    <property type="match status" value="1"/>
</dbReference>
<evidence type="ECO:0000256" key="1">
    <source>
        <dbReference type="SAM" id="Coils"/>
    </source>
</evidence>
<keyword evidence="4" id="KW-1185">Reference proteome</keyword>
<evidence type="ECO:0000256" key="2">
    <source>
        <dbReference type="SAM" id="MobiDB-lite"/>
    </source>
</evidence>
<feature type="compositionally biased region" description="Basic residues" evidence="2">
    <location>
        <begin position="1215"/>
        <end position="1227"/>
    </location>
</feature>
<dbReference type="InterPro" id="IPR032675">
    <property type="entry name" value="LRR_dom_sf"/>
</dbReference>
<organism evidence="3 4">
    <name type="scientific">Stylonychia lemnae</name>
    <name type="common">Ciliate</name>
    <dbReference type="NCBI Taxonomy" id="5949"/>
    <lineage>
        <taxon>Eukaryota</taxon>
        <taxon>Sar</taxon>
        <taxon>Alveolata</taxon>
        <taxon>Ciliophora</taxon>
        <taxon>Intramacronucleata</taxon>
        <taxon>Spirotrichea</taxon>
        <taxon>Stichotrichia</taxon>
        <taxon>Sporadotrichida</taxon>
        <taxon>Oxytrichidae</taxon>
        <taxon>Stylonychinae</taxon>
        <taxon>Stylonychia</taxon>
    </lineage>
</organism>